<evidence type="ECO:0000313" key="2">
    <source>
        <dbReference type="EMBL" id="HJC88174.1"/>
    </source>
</evidence>
<dbReference type="InterPro" id="IPR018966">
    <property type="entry name" value="VTC_domain"/>
</dbReference>
<reference evidence="2" key="1">
    <citation type="journal article" date="2021" name="PeerJ">
        <title>Extensive microbial diversity within the chicken gut microbiome revealed by metagenomics and culture.</title>
        <authorList>
            <person name="Gilroy R."/>
            <person name="Ravi A."/>
            <person name="Getino M."/>
            <person name="Pursley I."/>
            <person name="Horton D.L."/>
            <person name="Alikhan N.F."/>
            <person name="Baker D."/>
            <person name="Gharbi K."/>
            <person name="Hall N."/>
            <person name="Watson M."/>
            <person name="Adriaenssens E.M."/>
            <person name="Foster-Nyarko E."/>
            <person name="Jarju S."/>
            <person name="Secka A."/>
            <person name="Antonio M."/>
            <person name="Oren A."/>
            <person name="Chaudhuri R.R."/>
            <person name="La Ragione R."/>
            <person name="Hildebrand F."/>
            <person name="Pallen M.J."/>
        </authorList>
    </citation>
    <scope>NUCLEOTIDE SEQUENCE</scope>
    <source>
        <strain evidence="2">ChiBcec1-1630</strain>
    </source>
</reference>
<evidence type="ECO:0000259" key="1">
    <source>
        <dbReference type="Pfam" id="PF09359"/>
    </source>
</evidence>
<dbReference type="CDD" id="cd07750">
    <property type="entry name" value="PolyPPase_VTC_like"/>
    <property type="match status" value="1"/>
</dbReference>
<sequence length="245" mass="28383">MERFRGKYRHEQKFLVDERDIALITARIRPLMEPDAFHPEGAYRIRSVYFDDWQDLALRQNLSGVSPRSKFRIRIYNESMDAIHLEQKIKSHDLTRKKSCPLTEAECLCLLRGRPVRLSGGDRPLLTLLQTEMLLHRLLPKTIVEYERTAYTCKKGNVRVTFDRNLASSGYVLRFPDRALPKRPVMAAGWHIMEVKYDEFLPGFIRSALDTGKLERITFSKYVLCRSHALSGAVRKEGPLSAFKG</sequence>
<dbReference type="Gene3D" id="3.20.100.30">
    <property type="entry name" value="VTC, catalytic tunnel domain"/>
    <property type="match status" value="1"/>
</dbReference>
<dbReference type="GO" id="GO:0006799">
    <property type="term" value="P:polyphosphate biosynthetic process"/>
    <property type="evidence" value="ECO:0007669"/>
    <property type="project" value="UniProtKB-ARBA"/>
</dbReference>
<dbReference type="EMBL" id="DWVS01000229">
    <property type="protein sequence ID" value="HJC88174.1"/>
    <property type="molecule type" value="Genomic_DNA"/>
</dbReference>
<dbReference type="AlphaFoldDB" id="A0A9D2QL84"/>
<reference evidence="2" key="2">
    <citation type="submission" date="2021-04" db="EMBL/GenBank/DDBJ databases">
        <authorList>
            <person name="Gilroy R."/>
        </authorList>
    </citation>
    <scope>NUCLEOTIDE SEQUENCE</scope>
    <source>
        <strain evidence="2">ChiBcec1-1630</strain>
    </source>
</reference>
<dbReference type="InterPro" id="IPR042267">
    <property type="entry name" value="VTC_sf"/>
</dbReference>
<organism evidence="2 3">
    <name type="scientific">Candidatus Eisenbergiella intestinigallinarum</name>
    <dbReference type="NCBI Taxonomy" id="2838549"/>
    <lineage>
        <taxon>Bacteria</taxon>
        <taxon>Bacillati</taxon>
        <taxon>Bacillota</taxon>
        <taxon>Clostridia</taxon>
        <taxon>Lachnospirales</taxon>
        <taxon>Lachnospiraceae</taxon>
        <taxon>Eisenbergiella</taxon>
    </lineage>
</organism>
<dbReference type="Proteomes" id="UP000823922">
    <property type="component" value="Unassembled WGS sequence"/>
</dbReference>
<evidence type="ECO:0000313" key="3">
    <source>
        <dbReference type="Proteomes" id="UP000823922"/>
    </source>
</evidence>
<gene>
    <name evidence="2" type="ORF">H9926_09180</name>
</gene>
<comment type="caution">
    <text evidence="2">The sequence shown here is derived from an EMBL/GenBank/DDBJ whole genome shotgun (WGS) entry which is preliminary data.</text>
</comment>
<accession>A0A9D2QL84</accession>
<proteinExistence type="predicted"/>
<name>A0A9D2QL84_9FIRM</name>
<protein>
    <submittedName>
        <fullName evidence="2">Polyphosphate polymerase domain-containing protein</fullName>
    </submittedName>
</protein>
<feature type="domain" description="VTC" evidence="1">
    <location>
        <begin position="9"/>
        <end position="225"/>
    </location>
</feature>
<dbReference type="Pfam" id="PF09359">
    <property type="entry name" value="VTC"/>
    <property type="match status" value="1"/>
</dbReference>